<keyword evidence="1" id="KW-0812">Transmembrane</keyword>
<dbReference type="PANTHER" id="PTHR38441">
    <property type="entry name" value="INTEGRAL MEMBRANE PROTEIN-RELATED"/>
    <property type="match status" value="1"/>
</dbReference>
<accession>M8DC34</accession>
<comment type="caution">
    <text evidence="2">The sequence shown here is derived from an EMBL/GenBank/DDBJ whole genome shotgun (WGS) entry which is preliminary data.</text>
</comment>
<protein>
    <recommendedName>
        <fullName evidence="4">DUF485 domain-containing protein</fullName>
    </recommendedName>
</protein>
<dbReference type="InterPro" id="IPR007436">
    <property type="entry name" value="DUF485"/>
</dbReference>
<evidence type="ECO:0000313" key="2">
    <source>
        <dbReference type="EMBL" id="EMT53859.1"/>
    </source>
</evidence>
<dbReference type="GeneID" id="89500383"/>
<evidence type="ECO:0000256" key="1">
    <source>
        <dbReference type="SAM" id="Phobius"/>
    </source>
</evidence>
<dbReference type="EMBL" id="APBN01000002">
    <property type="protein sequence ID" value="EMT53859.1"/>
    <property type="molecule type" value="Genomic_DNA"/>
</dbReference>
<dbReference type="PANTHER" id="PTHR38441:SF1">
    <property type="entry name" value="MEMBRANE PROTEIN"/>
    <property type="match status" value="1"/>
</dbReference>
<dbReference type="RefSeq" id="WP_003387406.1">
    <property type="nucleotide sequence ID" value="NZ_APBN01000002.1"/>
</dbReference>
<dbReference type="AlphaFoldDB" id="M8DC34"/>
<organism evidence="2 3">
    <name type="scientific">Brevibacillus borstelensis AK1</name>
    <dbReference type="NCBI Taxonomy" id="1300222"/>
    <lineage>
        <taxon>Bacteria</taxon>
        <taxon>Bacillati</taxon>
        <taxon>Bacillota</taxon>
        <taxon>Bacilli</taxon>
        <taxon>Bacillales</taxon>
        <taxon>Paenibacillaceae</taxon>
        <taxon>Brevibacillus</taxon>
    </lineage>
</organism>
<dbReference type="STRING" id="1300222.I532_07585"/>
<keyword evidence="3" id="KW-1185">Reference proteome</keyword>
<keyword evidence="1" id="KW-0472">Membrane</keyword>
<sequence>MGNTSSTAKAMSEKQTSVQYTSIIRSATFQELLRRKKAFIVPYSIFFFLFYFTLPIMTSYFQVLNKPAFGAITWAWVFAFCQFIMTWGLCIIYSRKSRQFDELVEKIKQETGGKSA</sequence>
<name>M8DC34_9BACL</name>
<reference evidence="2 3" key="1">
    <citation type="submission" date="2013-03" db="EMBL/GenBank/DDBJ databases">
        <title>Assembly of a new bacterial strain Brevibacillus borstelensis AK1.</title>
        <authorList>
            <person name="Rajan I."/>
            <person name="PoliReddy D."/>
            <person name="Sugumar T."/>
            <person name="Rathinam K."/>
            <person name="Alqarawi S."/>
            <person name="Khalil A.B."/>
            <person name="Sivakumar N."/>
        </authorList>
    </citation>
    <scope>NUCLEOTIDE SEQUENCE [LARGE SCALE GENOMIC DNA]</scope>
    <source>
        <strain evidence="2 3">AK1</strain>
    </source>
</reference>
<dbReference type="OrthoDB" id="2886991at2"/>
<dbReference type="Pfam" id="PF04341">
    <property type="entry name" value="DUF485"/>
    <property type="match status" value="1"/>
</dbReference>
<dbReference type="Proteomes" id="UP000012081">
    <property type="component" value="Unassembled WGS sequence"/>
</dbReference>
<proteinExistence type="predicted"/>
<keyword evidence="1" id="KW-1133">Transmembrane helix</keyword>
<feature type="transmembrane region" description="Helical" evidence="1">
    <location>
        <begin position="73"/>
        <end position="93"/>
    </location>
</feature>
<evidence type="ECO:0008006" key="4">
    <source>
        <dbReference type="Google" id="ProtNLM"/>
    </source>
</evidence>
<evidence type="ECO:0000313" key="3">
    <source>
        <dbReference type="Proteomes" id="UP000012081"/>
    </source>
</evidence>
<feature type="transmembrane region" description="Helical" evidence="1">
    <location>
        <begin position="40"/>
        <end position="61"/>
    </location>
</feature>
<dbReference type="PATRIC" id="fig|1300222.3.peg.1563"/>
<gene>
    <name evidence="2" type="ORF">I532_07585</name>
</gene>